<sequence>VGEAFQAFWDAYKCSHPSHVVFTRHATNLSQVVPLLIHGDEGRSIKKTAYLILSMESPIGILPHRGPACDCSAVLAARPDLPTYGVPNHKLLDAKSLEICRGMTTNFKGHSYLSRFLLFGLGGWVYKKNPHVTAVLFERVAEDFRLLLEEGVGVGNRVYYGAVIGTKGDMEFHQKYFGLLRSYSNVQTRAGSGSLCHQCMASTGQDSQFPFEDLRERPHWEATMYSSRPWGNPEPALAGIPYDPQTPERTLKADVFHVVKLGRARWQRISKRLQGEKEKLQSAPSAKDEPSKAKAKAKASAAARCGKLGQGSEGKVTRSASITAQDRSSSEVPQAAQIGAYVGPEHAVSVSLEAAAPDLLEVEFSKVLFSVQGTSYLPPAIDFPPGDTARRKFFAVAERVVPLPDGASEAFPQGEGSFALQVTFDLSLPS</sequence>
<name>A0A813B294_9DINO</name>
<dbReference type="AlphaFoldDB" id="A0A813B294"/>
<keyword evidence="3" id="KW-1185">Reference proteome</keyword>
<proteinExistence type="predicted"/>
<feature type="compositionally biased region" description="Basic and acidic residues" evidence="1">
    <location>
        <begin position="273"/>
        <end position="292"/>
    </location>
</feature>
<evidence type="ECO:0000256" key="1">
    <source>
        <dbReference type="SAM" id="MobiDB-lite"/>
    </source>
</evidence>
<reference evidence="2" key="1">
    <citation type="submission" date="2021-02" db="EMBL/GenBank/DDBJ databases">
        <authorList>
            <person name="Dougan E. K."/>
            <person name="Rhodes N."/>
            <person name="Thang M."/>
            <person name="Chan C."/>
        </authorList>
    </citation>
    <scope>NUCLEOTIDE SEQUENCE</scope>
</reference>
<evidence type="ECO:0000313" key="3">
    <source>
        <dbReference type="Proteomes" id="UP000601435"/>
    </source>
</evidence>
<gene>
    <name evidence="2" type="ORF">SNEC2469_LOCUS29511</name>
</gene>
<dbReference type="Proteomes" id="UP000601435">
    <property type="component" value="Unassembled WGS sequence"/>
</dbReference>
<protein>
    <submittedName>
        <fullName evidence="2">Uncharacterized protein</fullName>
    </submittedName>
</protein>
<dbReference type="OrthoDB" id="445486at2759"/>
<feature type="compositionally biased region" description="Polar residues" evidence="1">
    <location>
        <begin position="318"/>
        <end position="332"/>
    </location>
</feature>
<accession>A0A813B294</accession>
<dbReference type="EMBL" id="CAJNJA010066541">
    <property type="protein sequence ID" value="CAE7889525.1"/>
    <property type="molecule type" value="Genomic_DNA"/>
</dbReference>
<feature type="region of interest" description="Disordered" evidence="1">
    <location>
        <begin position="272"/>
        <end position="333"/>
    </location>
</feature>
<evidence type="ECO:0000313" key="2">
    <source>
        <dbReference type="EMBL" id="CAE7889525.1"/>
    </source>
</evidence>
<organism evidence="2 3">
    <name type="scientific">Symbiodinium necroappetens</name>
    <dbReference type="NCBI Taxonomy" id="1628268"/>
    <lineage>
        <taxon>Eukaryota</taxon>
        <taxon>Sar</taxon>
        <taxon>Alveolata</taxon>
        <taxon>Dinophyceae</taxon>
        <taxon>Suessiales</taxon>
        <taxon>Symbiodiniaceae</taxon>
        <taxon>Symbiodinium</taxon>
    </lineage>
</organism>
<comment type="caution">
    <text evidence="2">The sequence shown here is derived from an EMBL/GenBank/DDBJ whole genome shotgun (WGS) entry which is preliminary data.</text>
</comment>
<feature type="non-terminal residue" evidence="2">
    <location>
        <position position="1"/>
    </location>
</feature>